<protein>
    <submittedName>
        <fullName evidence="1">Uncharacterized protein</fullName>
    </submittedName>
</protein>
<dbReference type="RefSeq" id="WP_179168990.1">
    <property type="nucleotide sequence ID" value="NZ_CP058529.1"/>
</dbReference>
<evidence type="ECO:0000313" key="1">
    <source>
        <dbReference type="EMBL" id="QLG27415.1"/>
    </source>
</evidence>
<accession>A0A7D5KLC7</accession>
<dbReference type="KEGG" id="halg:HUG10_07570"/>
<dbReference type="AlphaFoldDB" id="A0A7D5KLC7"/>
<name>A0A7D5KLC7_9EURY</name>
<keyword evidence="2" id="KW-1185">Reference proteome</keyword>
<gene>
    <name evidence="1" type="ORF">HUG10_07570</name>
</gene>
<organism evidence="1 2">
    <name type="scientific">Halorarum halophilum</name>
    <dbReference type="NCBI Taxonomy" id="2743090"/>
    <lineage>
        <taxon>Archaea</taxon>
        <taxon>Methanobacteriati</taxon>
        <taxon>Methanobacteriota</taxon>
        <taxon>Stenosarchaea group</taxon>
        <taxon>Halobacteria</taxon>
        <taxon>Halobacteriales</taxon>
        <taxon>Haloferacaceae</taxon>
        <taxon>Halorarum</taxon>
    </lineage>
</organism>
<dbReference type="Proteomes" id="UP000509750">
    <property type="component" value="Chromosome"/>
</dbReference>
<reference evidence="1 2" key="1">
    <citation type="submission" date="2020-07" db="EMBL/GenBank/DDBJ databases">
        <title>Gai3-2, isolated from salt lake.</title>
        <authorList>
            <person name="Cui H."/>
            <person name="Shi X."/>
        </authorList>
    </citation>
    <scope>NUCLEOTIDE SEQUENCE [LARGE SCALE GENOMIC DNA]</scope>
    <source>
        <strain evidence="1 2">Gai3-2</strain>
    </source>
</reference>
<dbReference type="OrthoDB" id="237450at2157"/>
<proteinExistence type="predicted"/>
<evidence type="ECO:0000313" key="2">
    <source>
        <dbReference type="Proteomes" id="UP000509750"/>
    </source>
</evidence>
<dbReference type="EMBL" id="CP058529">
    <property type="protein sequence ID" value="QLG27415.1"/>
    <property type="molecule type" value="Genomic_DNA"/>
</dbReference>
<dbReference type="GeneID" id="56028681"/>
<sequence>MDDEGSNGTDHLPDDLLAAVRTLDEQQLRSLIDFTQRRLQEVHPAISDQIDKDSHQEIVQIEEGEGVAKVLRHEPLEDDQDVPVLYLVTEELTPEGETRLHWTYLGPIQG</sequence>